<accession>A0A5R8KAK2</accession>
<dbReference type="PANTHER" id="PTHR39426">
    <property type="entry name" value="HOMOLOGY TO DEATH-ON-CURING PROTEIN OF PHAGE P1"/>
    <property type="match status" value="1"/>
</dbReference>
<evidence type="ECO:0000259" key="1">
    <source>
        <dbReference type="PROSITE" id="PS51459"/>
    </source>
</evidence>
<sequence>MSAEFTGCLHLSVEMVSEIHEVAIARFGGSQGLRDRALLESAVAAPQAEFGGQSPYTDLIDMAAAYLFFLCSNHPFVDGNKRAALGACLVFLKLNGFRPKPDSVDWENLTLAVAAGALSREEVTVKLRELVLD</sequence>
<gene>
    <name evidence="2" type="ORF">FEM03_18365</name>
</gene>
<dbReference type="InterPro" id="IPR053737">
    <property type="entry name" value="Type_II_TA_Toxin"/>
</dbReference>
<proteinExistence type="predicted"/>
<organism evidence="2 3">
    <name type="scientific">Phragmitibacter flavus</name>
    <dbReference type="NCBI Taxonomy" id="2576071"/>
    <lineage>
        <taxon>Bacteria</taxon>
        <taxon>Pseudomonadati</taxon>
        <taxon>Verrucomicrobiota</taxon>
        <taxon>Verrucomicrobiia</taxon>
        <taxon>Verrucomicrobiales</taxon>
        <taxon>Verrucomicrobiaceae</taxon>
        <taxon>Phragmitibacter</taxon>
    </lineage>
</organism>
<dbReference type="Pfam" id="PF02661">
    <property type="entry name" value="Fic"/>
    <property type="match status" value="1"/>
</dbReference>
<dbReference type="GO" id="GO:0016301">
    <property type="term" value="F:kinase activity"/>
    <property type="evidence" value="ECO:0007669"/>
    <property type="project" value="InterPro"/>
</dbReference>
<evidence type="ECO:0000313" key="2">
    <source>
        <dbReference type="EMBL" id="TLD69334.1"/>
    </source>
</evidence>
<dbReference type="InterPro" id="IPR036597">
    <property type="entry name" value="Fido-like_dom_sf"/>
</dbReference>
<dbReference type="EMBL" id="VAUV01000014">
    <property type="protein sequence ID" value="TLD69334.1"/>
    <property type="molecule type" value="Genomic_DNA"/>
</dbReference>
<dbReference type="InterPro" id="IPR006440">
    <property type="entry name" value="Doc"/>
</dbReference>
<reference evidence="2 3" key="1">
    <citation type="submission" date="2019-05" db="EMBL/GenBank/DDBJ databases">
        <title>Verrucobacter flavum gen. nov., sp. nov. a new member of the family Verrucomicrobiaceae.</title>
        <authorList>
            <person name="Szuroczki S."/>
            <person name="Abbaszade G."/>
            <person name="Szabo A."/>
            <person name="Felfoldi T."/>
            <person name="Schumann P."/>
            <person name="Boka K."/>
            <person name="Keki Z."/>
            <person name="Toumi M."/>
            <person name="Toth E."/>
        </authorList>
    </citation>
    <scope>NUCLEOTIDE SEQUENCE [LARGE SCALE GENOMIC DNA]</scope>
    <source>
        <strain evidence="2 3">MG-N-17</strain>
    </source>
</reference>
<dbReference type="NCBIfam" id="TIGR01550">
    <property type="entry name" value="DOC_P1"/>
    <property type="match status" value="1"/>
</dbReference>
<protein>
    <submittedName>
        <fullName evidence="2">Type II toxin-antitoxin system death-on-curing family toxin</fullName>
    </submittedName>
</protein>
<feature type="domain" description="Fido" evidence="1">
    <location>
        <begin position="11"/>
        <end position="133"/>
    </location>
</feature>
<dbReference type="Proteomes" id="UP000306196">
    <property type="component" value="Unassembled WGS sequence"/>
</dbReference>
<evidence type="ECO:0000313" key="3">
    <source>
        <dbReference type="Proteomes" id="UP000306196"/>
    </source>
</evidence>
<keyword evidence="3" id="KW-1185">Reference proteome</keyword>
<dbReference type="Gene3D" id="1.20.120.1870">
    <property type="entry name" value="Fic/DOC protein, Fido domain"/>
    <property type="match status" value="1"/>
</dbReference>
<dbReference type="PROSITE" id="PS51459">
    <property type="entry name" value="FIDO"/>
    <property type="match status" value="1"/>
</dbReference>
<name>A0A5R8KAK2_9BACT</name>
<dbReference type="PIRSF" id="PIRSF018297">
    <property type="entry name" value="Doc"/>
    <property type="match status" value="1"/>
</dbReference>
<comment type="caution">
    <text evidence="2">The sequence shown here is derived from an EMBL/GenBank/DDBJ whole genome shotgun (WGS) entry which is preliminary data.</text>
</comment>
<dbReference type="OrthoDB" id="9802752at2"/>
<dbReference type="InterPro" id="IPR003812">
    <property type="entry name" value="Fido"/>
</dbReference>
<dbReference type="PANTHER" id="PTHR39426:SF1">
    <property type="entry name" value="HOMOLOGY TO DEATH-ON-CURING PROTEIN OF PHAGE P1"/>
    <property type="match status" value="1"/>
</dbReference>
<dbReference type="SUPFAM" id="SSF140931">
    <property type="entry name" value="Fic-like"/>
    <property type="match status" value="1"/>
</dbReference>
<dbReference type="AlphaFoldDB" id="A0A5R8KAK2"/>
<dbReference type="RefSeq" id="WP_138087750.1">
    <property type="nucleotide sequence ID" value="NZ_VAUV01000014.1"/>
</dbReference>